<evidence type="ECO:0000313" key="1">
    <source>
        <dbReference type="EMBL" id="KKN42722.1"/>
    </source>
</evidence>
<dbReference type="AlphaFoldDB" id="A0A0F9R0N8"/>
<comment type="caution">
    <text evidence="1">The sequence shown here is derived from an EMBL/GenBank/DDBJ whole genome shotgun (WGS) entry which is preliminary data.</text>
</comment>
<dbReference type="EMBL" id="LAZR01001561">
    <property type="protein sequence ID" value="KKN42722.1"/>
    <property type="molecule type" value="Genomic_DNA"/>
</dbReference>
<accession>A0A0F9R0N8</accession>
<organism evidence="1">
    <name type="scientific">marine sediment metagenome</name>
    <dbReference type="NCBI Taxonomy" id="412755"/>
    <lineage>
        <taxon>unclassified sequences</taxon>
        <taxon>metagenomes</taxon>
        <taxon>ecological metagenomes</taxon>
    </lineage>
</organism>
<protein>
    <recommendedName>
        <fullName evidence="2">Antifreeze protein, type I</fullName>
    </recommendedName>
</protein>
<proteinExistence type="predicted"/>
<gene>
    <name evidence="1" type="ORF">LCGC14_0710430</name>
</gene>
<name>A0A0F9R0N8_9ZZZZ</name>
<evidence type="ECO:0008006" key="2">
    <source>
        <dbReference type="Google" id="ProtNLM"/>
    </source>
</evidence>
<sequence>MNPITLLSLNAKLVSLMLDTQTVMAMRLMGMAGALPQARGENSRMVNEKGPAMFKAYQAATQAAIAGGRPDQILTAAMVPVSKKVRANRRRLMK</sequence>
<reference evidence="1" key="1">
    <citation type="journal article" date="2015" name="Nature">
        <title>Complex archaea that bridge the gap between prokaryotes and eukaryotes.</title>
        <authorList>
            <person name="Spang A."/>
            <person name="Saw J.H."/>
            <person name="Jorgensen S.L."/>
            <person name="Zaremba-Niedzwiedzka K."/>
            <person name="Martijn J."/>
            <person name="Lind A.E."/>
            <person name="van Eijk R."/>
            <person name="Schleper C."/>
            <person name="Guy L."/>
            <person name="Ettema T.J."/>
        </authorList>
    </citation>
    <scope>NUCLEOTIDE SEQUENCE</scope>
</reference>